<feature type="transmembrane region" description="Helical" evidence="5">
    <location>
        <begin position="108"/>
        <end position="124"/>
    </location>
</feature>
<dbReference type="NCBIfam" id="TIGR00945">
    <property type="entry name" value="tatC"/>
    <property type="match status" value="1"/>
</dbReference>
<dbReference type="GO" id="GO:0033281">
    <property type="term" value="C:TAT protein transport complex"/>
    <property type="evidence" value="ECO:0007669"/>
    <property type="project" value="TreeGrafter"/>
</dbReference>
<dbReference type="PANTHER" id="PTHR30371:SF0">
    <property type="entry name" value="SEC-INDEPENDENT PROTEIN TRANSLOCASE PROTEIN TATC, CHLOROPLASTIC-RELATED"/>
    <property type="match status" value="1"/>
</dbReference>
<dbReference type="InterPro" id="IPR019820">
    <property type="entry name" value="Sec-indep_translocase_CS"/>
</dbReference>
<evidence type="ECO:0000256" key="3">
    <source>
        <dbReference type="ARBA" id="ARBA00022989"/>
    </source>
</evidence>
<dbReference type="STRING" id="990268.JCM19235_2297"/>
<evidence type="ECO:0000256" key="1">
    <source>
        <dbReference type="ARBA" id="ARBA00004141"/>
    </source>
</evidence>
<evidence type="ECO:0000256" key="4">
    <source>
        <dbReference type="ARBA" id="ARBA00023136"/>
    </source>
</evidence>
<dbReference type="EMBL" id="BBMR01000003">
    <property type="protein sequence ID" value="GAL18874.1"/>
    <property type="molecule type" value="Genomic_DNA"/>
</dbReference>
<evidence type="ECO:0000313" key="6">
    <source>
        <dbReference type="EMBL" id="GAL18874.1"/>
    </source>
</evidence>
<dbReference type="GO" id="GO:0065002">
    <property type="term" value="P:intracellular protein transmembrane transport"/>
    <property type="evidence" value="ECO:0007669"/>
    <property type="project" value="TreeGrafter"/>
</dbReference>
<evidence type="ECO:0000256" key="2">
    <source>
        <dbReference type="ARBA" id="ARBA00022692"/>
    </source>
</evidence>
<dbReference type="InterPro" id="IPR002033">
    <property type="entry name" value="TatC"/>
</dbReference>
<keyword evidence="7" id="KW-1185">Reference proteome</keyword>
<feature type="transmembrane region" description="Helical" evidence="5">
    <location>
        <begin position="130"/>
        <end position="150"/>
    </location>
</feature>
<keyword evidence="3 5" id="KW-1133">Transmembrane helix</keyword>
<dbReference type="AlphaFoldDB" id="A0A090RXA3"/>
<dbReference type="GO" id="GO:0043953">
    <property type="term" value="P:protein transport by the Tat complex"/>
    <property type="evidence" value="ECO:0007669"/>
    <property type="project" value="TreeGrafter"/>
</dbReference>
<reference evidence="6 7" key="1">
    <citation type="submission" date="2014-09" db="EMBL/GenBank/DDBJ databases">
        <title>Vibrio maritimus JCM 19235. (C45) whole genome shotgun sequence.</title>
        <authorList>
            <person name="Sawabe T."/>
            <person name="Meirelles P."/>
            <person name="Nakanishi M."/>
            <person name="Sayaka M."/>
            <person name="Hattori M."/>
            <person name="Ohkuma M."/>
        </authorList>
    </citation>
    <scope>NUCLEOTIDE SEQUENCE [LARGE SCALE GENOMIC DNA]</scope>
    <source>
        <strain evidence="7">JCM19235</strain>
    </source>
</reference>
<name>A0A090RXA3_9VIBR</name>
<proteinExistence type="predicted"/>
<comment type="subcellular location">
    <subcellularLocation>
        <location evidence="1">Membrane</location>
        <topology evidence="1">Multi-pass membrane protein</topology>
    </subcellularLocation>
</comment>
<comment type="caution">
    <text evidence="6">The sequence shown here is derived from an EMBL/GenBank/DDBJ whole genome shotgun (WGS) entry which is preliminary data.</text>
</comment>
<accession>A0A090RXA3</accession>
<dbReference type="PANTHER" id="PTHR30371">
    <property type="entry name" value="SEC-INDEPENDENT PROTEIN TRANSLOCASE PROTEIN TATC"/>
    <property type="match status" value="1"/>
</dbReference>
<evidence type="ECO:0000256" key="5">
    <source>
        <dbReference type="SAM" id="Phobius"/>
    </source>
</evidence>
<gene>
    <name evidence="6" type="ORF">JCM19235_2297</name>
</gene>
<sequence length="165" mass="18452">MLFVMWRFVAPGLYQHEKKAVLPLVMSSSVLFYGGVSFAFFVVLPIAFSFFSSVALEGVNIATDIDSYLSFVLKIFLAFGIAFQMPVATVLVCLTGMSSHLELREKRAHVIVGAFVIGMMLTPPDMFSQTLLAIPIWLLFEAGLLVARFYEPHCNHNDSTLYTER</sequence>
<feature type="transmembrane region" description="Helical" evidence="5">
    <location>
        <begin position="21"/>
        <end position="51"/>
    </location>
</feature>
<keyword evidence="2 5" id="KW-0812">Transmembrane</keyword>
<dbReference type="PRINTS" id="PR01840">
    <property type="entry name" value="TATCFAMILY"/>
</dbReference>
<dbReference type="PROSITE" id="PS01218">
    <property type="entry name" value="TATC"/>
    <property type="match status" value="1"/>
</dbReference>
<dbReference type="Proteomes" id="UP000029228">
    <property type="component" value="Unassembled WGS sequence"/>
</dbReference>
<organism evidence="6 7">
    <name type="scientific">Vibrio maritimus</name>
    <dbReference type="NCBI Taxonomy" id="990268"/>
    <lineage>
        <taxon>Bacteria</taxon>
        <taxon>Pseudomonadati</taxon>
        <taxon>Pseudomonadota</taxon>
        <taxon>Gammaproteobacteria</taxon>
        <taxon>Vibrionales</taxon>
        <taxon>Vibrionaceae</taxon>
        <taxon>Vibrio</taxon>
    </lineage>
</organism>
<dbReference type="GO" id="GO:0009977">
    <property type="term" value="F:proton motive force dependent protein transmembrane transporter activity"/>
    <property type="evidence" value="ECO:0007669"/>
    <property type="project" value="TreeGrafter"/>
</dbReference>
<evidence type="ECO:0000313" key="7">
    <source>
        <dbReference type="Proteomes" id="UP000029228"/>
    </source>
</evidence>
<protein>
    <submittedName>
        <fullName evidence="6">Twin-arginine translocation protein TatC</fullName>
    </submittedName>
</protein>
<feature type="transmembrane region" description="Helical" evidence="5">
    <location>
        <begin position="71"/>
        <end position="96"/>
    </location>
</feature>
<dbReference type="Pfam" id="PF00902">
    <property type="entry name" value="TatC"/>
    <property type="match status" value="1"/>
</dbReference>
<keyword evidence="4 5" id="KW-0472">Membrane</keyword>